<dbReference type="GO" id="GO:0031514">
    <property type="term" value="C:motile cilium"/>
    <property type="evidence" value="ECO:0007669"/>
    <property type="project" value="UniProtKB-SubCell"/>
</dbReference>
<dbReference type="InterPro" id="IPR042814">
    <property type="entry name" value="Morn5"/>
</dbReference>
<dbReference type="Gene3D" id="2.20.110.10">
    <property type="entry name" value="Histone H3 K4-specific methyltransferase SET7/9 N-terminal domain"/>
    <property type="match status" value="1"/>
</dbReference>
<evidence type="ECO:0000256" key="5">
    <source>
        <dbReference type="ARBA" id="ARBA00023069"/>
    </source>
</evidence>
<evidence type="ECO:0000256" key="1">
    <source>
        <dbReference type="ARBA" id="ARBA00004230"/>
    </source>
</evidence>
<feature type="region of interest" description="Disordered" evidence="7">
    <location>
        <begin position="132"/>
        <end position="210"/>
    </location>
</feature>
<keyword evidence="5" id="KW-0969">Cilium</keyword>
<gene>
    <name evidence="8" type="ORF">TMSB3V08_LOCUS4051</name>
</gene>
<accession>A0A7R9E676</accession>
<name>A0A7R9E676_9NEOP</name>
<feature type="compositionally biased region" description="Basic and acidic residues" evidence="7">
    <location>
        <begin position="132"/>
        <end position="143"/>
    </location>
</feature>
<organism evidence="8">
    <name type="scientific">Timema monikensis</name>
    <dbReference type="NCBI Taxonomy" id="170555"/>
    <lineage>
        <taxon>Eukaryota</taxon>
        <taxon>Metazoa</taxon>
        <taxon>Ecdysozoa</taxon>
        <taxon>Arthropoda</taxon>
        <taxon>Hexapoda</taxon>
        <taxon>Insecta</taxon>
        <taxon>Pterygota</taxon>
        <taxon>Neoptera</taxon>
        <taxon>Polyneoptera</taxon>
        <taxon>Phasmatodea</taxon>
        <taxon>Timematodea</taxon>
        <taxon>Timematoidea</taxon>
        <taxon>Timematidae</taxon>
        <taxon>Timema</taxon>
    </lineage>
</organism>
<evidence type="ECO:0000256" key="6">
    <source>
        <dbReference type="ARBA" id="ARBA00023273"/>
    </source>
</evidence>
<comment type="subcellular location">
    <subcellularLocation>
        <location evidence="1">Cell projection</location>
        <location evidence="1">Cilium</location>
        <location evidence="1">Flagellum</location>
    </subcellularLocation>
</comment>
<dbReference type="PANTHER" id="PTHR46437:SF1">
    <property type="entry name" value="MORN REPEAT-CONTAINING PROTEIN 5"/>
    <property type="match status" value="1"/>
</dbReference>
<evidence type="ECO:0000313" key="8">
    <source>
        <dbReference type="EMBL" id="CAD7427191.1"/>
    </source>
</evidence>
<dbReference type="EMBL" id="OB793400">
    <property type="protein sequence ID" value="CAD7427191.1"/>
    <property type="molecule type" value="Genomic_DNA"/>
</dbReference>
<dbReference type="PANTHER" id="PTHR46437">
    <property type="entry name" value="MORN REPEAT-CONTAINING PROTEIN 5"/>
    <property type="match status" value="1"/>
</dbReference>
<keyword evidence="4" id="KW-0282">Flagellum</keyword>
<proteinExistence type="predicted"/>
<evidence type="ECO:0000256" key="7">
    <source>
        <dbReference type="SAM" id="MobiDB-lite"/>
    </source>
</evidence>
<keyword evidence="3" id="KW-0677">Repeat</keyword>
<dbReference type="AlphaFoldDB" id="A0A7R9E676"/>
<dbReference type="InterPro" id="IPR003409">
    <property type="entry name" value="MORN"/>
</dbReference>
<reference evidence="8" key="1">
    <citation type="submission" date="2020-11" db="EMBL/GenBank/DDBJ databases">
        <authorList>
            <person name="Tran Van P."/>
        </authorList>
    </citation>
    <scope>NUCLEOTIDE SEQUENCE</scope>
</reference>
<protein>
    <recommendedName>
        <fullName evidence="2">MORN repeat-containing protein 5</fullName>
    </recommendedName>
</protein>
<sequence length="577" mass="64804">MPTTESQVAALSDGSRAELIGSHVNYFATLLQKGKRYRTFIYCTGIFYRPFPSQDVSAISDDEDASQTPDDDFSKKFGVGYEEKASKVQEDLTKKNEFDAVNRMFKPTYVENDDARTLGDVFKINEESLSDRGSMENFTENRKDSKKPKSPFNKDGNILTDDDDVNDGSIGASKESGGILRGNLGDIRKEREPNNLSADYEGSSGGLGSQKLYTPPPVARNPFTWITGSVYDGTWDLLGMSGRGSYTMPHGLQPGFDSRYRLGVKVQLDTSYNKPHTSPATLGKQDCCKVWWVEDTNYNKPHTSSGTLGKQDCCKVWWVEDTTYNKPHTSPASPGKPVYSKVWWVEDTNYNKPHTSSGTLGKQDCCKVWWVEDTNYNKPHTSPATLGKQDCCKVCIGKQDCNKVWWLLGVVYEGALKDGKFHGKGTLNYPSGCCINGVWDNGVLQSTSFHFSDGLSFKNVESWKYCKMPDRRFYKEHILGLRPAGLSHLTQETPTRPIPEGCYDVGDGFYDPRTKCVTDPEDGRITRVPTAAEEDWILANCRKAWDQPQGYRPDLCENWWSEQGCKAGDQEEEEDLQ</sequence>
<evidence type="ECO:0000256" key="4">
    <source>
        <dbReference type="ARBA" id="ARBA00022846"/>
    </source>
</evidence>
<dbReference type="Pfam" id="PF02493">
    <property type="entry name" value="MORN"/>
    <property type="match status" value="1"/>
</dbReference>
<evidence type="ECO:0000256" key="3">
    <source>
        <dbReference type="ARBA" id="ARBA00022737"/>
    </source>
</evidence>
<keyword evidence="6" id="KW-0966">Cell projection</keyword>
<evidence type="ECO:0000256" key="2">
    <source>
        <dbReference type="ARBA" id="ARBA00016322"/>
    </source>
</evidence>
<dbReference type="SUPFAM" id="SSF82185">
    <property type="entry name" value="Histone H3 K4-specific methyltransferase SET7/9 N-terminal domain"/>
    <property type="match status" value="1"/>
</dbReference>